<dbReference type="Pfam" id="PF01396">
    <property type="entry name" value="Zn_ribbon_Top1"/>
    <property type="match status" value="1"/>
</dbReference>
<dbReference type="OrthoDB" id="9780929at2"/>
<dbReference type="Proteomes" id="UP000245533">
    <property type="component" value="Unassembled WGS sequence"/>
</dbReference>
<keyword evidence="4" id="KW-1185">Reference proteome</keyword>
<dbReference type="GO" id="GO:0003677">
    <property type="term" value="F:DNA binding"/>
    <property type="evidence" value="ECO:0007669"/>
    <property type="project" value="InterPro"/>
</dbReference>
<dbReference type="Pfam" id="PF08378">
    <property type="entry name" value="NERD"/>
    <property type="match status" value="1"/>
</dbReference>
<organism evidence="3 4">
    <name type="scientific">Rhodohalobacter mucosus</name>
    <dbReference type="NCBI Taxonomy" id="2079485"/>
    <lineage>
        <taxon>Bacteria</taxon>
        <taxon>Pseudomonadati</taxon>
        <taxon>Balneolota</taxon>
        <taxon>Balneolia</taxon>
        <taxon>Balneolales</taxon>
        <taxon>Balneolaceae</taxon>
        <taxon>Rhodohalobacter</taxon>
    </lineage>
</organism>
<reference evidence="3 4" key="1">
    <citation type="submission" date="2018-05" db="EMBL/GenBank/DDBJ databases">
        <title>Rhodohalobacter halophilus gen. nov., sp. nov., a moderately halophilic member of the family Balneolaceae.</title>
        <authorList>
            <person name="Liu Z.-W."/>
        </authorList>
    </citation>
    <scope>NUCLEOTIDE SEQUENCE [LARGE SCALE GENOMIC DNA]</scope>
    <source>
        <strain evidence="3 4">8A47</strain>
    </source>
</reference>
<protein>
    <recommendedName>
        <fullName evidence="2">NERD domain-containing protein</fullName>
    </recommendedName>
</protein>
<evidence type="ECO:0000313" key="4">
    <source>
        <dbReference type="Proteomes" id="UP000245533"/>
    </source>
</evidence>
<dbReference type="GO" id="GO:0003916">
    <property type="term" value="F:DNA topoisomerase activity"/>
    <property type="evidence" value="ECO:0007669"/>
    <property type="project" value="InterPro"/>
</dbReference>
<evidence type="ECO:0000313" key="3">
    <source>
        <dbReference type="EMBL" id="PWN06387.1"/>
    </source>
</evidence>
<dbReference type="PROSITE" id="PS50965">
    <property type="entry name" value="NERD"/>
    <property type="match status" value="1"/>
</dbReference>
<feature type="domain" description="NERD" evidence="2">
    <location>
        <begin position="30"/>
        <end position="146"/>
    </location>
</feature>
<dbReference type="GO" id="GO:0005694">
    <property type="term" value="C:chromosome"/>
    <property type="evidence" value="ECO:0007669"/>
    <property type="project" value="InterPro"/>
</dbReference>
<dbReference type="Gene3D" id="3.30.65.10">
    <property type="entry name" value="Bacterial Topoisomerase I, domain 1"/>
    <property type="match status" value="1"/>
</dbReference>
<name>A0A316TP51_9BACT</name>
<gene>
    <name evidence="3" type="ORF">DDZ15_09575</name>
</gene>
<comment type="caution">
    <text evidence="3">The sequence shown here is derived from an EMBL/GenBank/DDBJ whole genome shotgun (WGS) entry which is preliminary data.</text>
</comment>
<dbReference type="GO" id="GO:0006265">
    <property type="term" value="P:DNA topological change"/>
    <property type="evidence" value="ECO:0007669"/>
    <property type="project" value="InterPro"/>
</dbReference>
<evidence type="ECO:0000259" key="2">
    <source>
        <dbReference type="PROSITE" id="PS50965"/>
    </source>
</evidence>
<sequence>MDESIAYIVFVFILYLVGVLFKKKYLPKIKGVLGEYSVARKLRRLNKNDYIVYNDIYLKNKGRSKQIDHLIISVYGIFVIETKNYKGWIFGNENSKYWTQTLFKNKYKIFNPVIQSWSHINFLKQIFSDFTGLKYFPIIVFAGSGKLKKIKSSVPVIYKRKILRTIRRNKEIHLTHNQLERIDDLVKQVIVDKKDIKKKHRKFVKRITKWGKKSSVPRYCPKCGGILVLKNGKHGKFFGCSNFPECRYTKKK</sequence>
<dbReference type="EMBL" id="QGGB01000007">
    <property type="protein sequence ID" value="PWN06387.1"/>
    <property type="molecule type" value="Genomic_DNA"/>
</dbReference>
<proteinExistence type="predicted"/>
<accession>A0A316TP51</accession>
<keyword evidence="1" id="KW-1133">Transmembrane helix</keyword>
<dbReference type="InterPro" id="IPR011528">
    <property type="entry name" value="NERD"/>
</dbReference>
<dbReference type="SUPFAM" id="SSF57783">
    <property type="entry name" value="Zinc beta-ribbon"/>
    <property type="match status" value="1"/>
</dbReference>
<keyword evidence="1" id="KW-0472">Membrane</keyword>
<dbReference type="AlphaFoldDB" id="A0A316TP51"/>
<dbReference type="RefSeq" id="WP_109647180.1">
    <property type="nucleotide sequence ID" value="NZ_QGGB01000007.1"/>
</dbReference>
<feature type="transmembrane region" description="Helical" evidence="1">
    <location>
        <begin position="6"/>
        <end position="21"/>
    </location>
</feature>
<evidence type="ECO:0000256" key="1">
    <source>
        <dbReference type="SAM" id="Phobius"/>
    </source>
</evidence>
<dbReference type="InterPro" id="IPR013498">
    <property type="entry name" value="Topo_IA_Znf"/>
</dbReference>
<keyword evidence="1" id="KW-0812">Transmembrane</keyword>